<evidence type="ECO:0000256" key="9">
    <source>
        <dbReference type="ARBA" id="ARBA00023136"/>
    </source>
</evidence>
<dbReference type="GO" id="GO:0008495">
    <property type="term" value="F:protoheme IX farnesyltransferase activity"/>
    <property type="evidence" value="ECO:0007669"/>
    <property type="project" value="UniProtKB-EC"/>
</dbReference>
<comment type="subcellular location">
    <subcellularLocation>
        <location evidence="1">Mitochondrion membrane</location>
        <topology evidence="1">Multi-pass membrane protein</topology>
    </subcellularLocation>
</comment>
<proteinExistence type="inferred from homology"/>
<dbReference type="CDD" id="cd13957">
    <property type="entry name" value="PT_UbiA_Cox10"/>
    <property type="match status" value="1"/>
</dbReference>
<keyword evidence="6 14" id="KW-1133">Transmembrane helix</keyword>
<dbReference type="PANTHER" id="PTHR43448:SF2">
    <property type="entry name" value="PROTOHEME IX FARNESYLTRANSFERASE, MITOCHONDRIAL"/>
    <property type="match status" value="1"/>
</dbReference>
<dbReference type="Pfam" id="PF01040">
    <property type="entry name" value="UbiA"/>
    <property type="match status" value="1"/>
</dbReference>
<dbReference type="CTD" id="1352"/>
<protein>
    <recommendedName>
        <fullName evidence="2 12">Protoheme IX farnesyltransferase, mitochondrial</fullName>
        <ecNumber evidence="12">2.5.1.-</ecNumber>
    </recommendedName>
    <alternativeName>
        <fullName evidence="10 12">Heme O synthase</fullName>
    </alternativeName>
</protein>
<feature type="transmembrane region" description="Helical" evidence="14">
    <location>
        <begin position="333"/>
        <end position="353"/>
    </location>
</feature>
<name>A0AAJ7E304_9HYME</name>
<evidence type="ECO:0000256" key="12">
    <source>
        <dbReference type="PIRNR" id="PIRNR001773"/>
    </source>
</evidence>
<evidence type="ECO:0000313" key="16">
    <source>
        <dbReference type="RefSeq" id="XP_011505975.1"/>
    </source>
</evidence>
<dbReference type="InterPro" id="IPR044878">
    <property type="entry name" value="UbiA_sf"/>
</dbReference>
<keyword evidence="8 12" id="KW-0350">Heme biosynthesis</keyword>
<feature type="compositionally biased region" description="Polar residues" evidence="13">
    <location>
        <begin position="36"/>
        <end position="49"/>
    </location>
</feature>
<keyword evidence="7 12" id="KW-0496">Mitochondrion</keyword>
<dbReference type="KEGG" id="csol:105368619"/>
<evidence type="ECO:0000256" key="2">
    <source>
        <dbReference type="ARBA" id="ARBA00016335"/>
    </source>
</evidence>
<dbReference type="FunFam" id="1.10.357.140:FF:000004">
    <property type="entry name" value="Protoheme IX farnesyltransferase, mitochondrial"/>
    <property type="match status" value="1"/>
</dbReference>
<evidence type="ECO:0000256" key="14">
    <source>
        <dbReference type="SAM" id="Phobius"/>
    </source>
</evidence>
<sequence length="422" mass="46678">MIFSIQPARFCWKLSCLPTSKILTTPYTAGAAQPKSKPSSTKETTQHTAGNKKKKVRFNAINTKTSIFPDIGFASSNNHEDLQNKNTAISNSYWKWGKIEIDPTQLHKYCLMLSKIRLTSLVVITAMGGYAIAPGPFDLTTFLSCSIGTGLVSASANAVNQSMEVSFDAQMARTKNRVLVRGLLTQEHAITFAAISGVTGLSLLAFQVNSLTAILGGANLILYTSIYTPMKRITILNTWIGSVVGAVPPLMGWAACVGSIADPGAWIMSGILYAWQFPHFNALSWNLRPDYSKAGYRMMAVNNPVLCRQTSFNYTVALTGLSYIAPLLDVTNWWFALVSTPLNAYFLYLAWEFKKQGDAKTSRRLFRFSLLHLPILMMLMLVSKKYWFLGTGKADYSKLTEVEEKGQIIDRISKFIQPTPVG</sequence>
<dbReference type="NCBIfam" id="TIGR01473">
    <property type="entry name" value="cyoE_ctaB"/>
    <property type="match status" value="1"/>
</dbReference>
<comment type="function">
    <text evidence="12">Converts protoheme IX and farnesyl diphosphate to heme O.</text>
</comment>
<accession>A0AAJ7E304</accession>
<dbReference type="InterPro" id="IPR016315">
    <property type="entry name" value="Protohaem_IX_farnesylTrfase_mt"/>
</dbReference>
<evidence type="ECO:0000256" key="10">
    <source>
        <dbReference type="ARBA" id="ARBA00030253"/>
    </source>
</evidence>
<feature type="transmembrane region" description="Helical" evidence="14">
    <location>
        <begin position="306"/>
        <end position="327"/>
    </location>
</feature>
<evidence type="ECO:0000256" key="5">
    <source>
        <dbReference type="ARBA" id="ARBA00022946"/>
    </source>
</evidence>
<reference evidence="16 17" key="1">
    <citation type="submission" date="2025-04" db="UniProtKB">
        <authorList>
            <consortium name="RefSeq"/>
        </authorList>
    </citation>
    <scope>IDENTIFICATION</scope>
</reference>
<evidence type="ECO:0000256" key="13">
    <source>
        <dbReference type="SAM" id="MobiDB-lite"/>
    </source>
</evidence>
<feature type="transmembrane region" description="Helical" evidence="14">
    <location>
        <begin position="365"/>
        <end position="383"/>
    </location>
</feature>
<evidence type="ECO:0000256" key="8">
    <source>
        <dbReference type="ARBA" id="ARBA00023133"/>
    </source>
</evidence>
<dbReference type="EC" id="2.5.1.-" evidence="12"/>
<dbReference type="Proteomes" id="UP000695007">
    <property type="component" value="Unplaced"/>
</dbReference>
<dbReference type="PROSITE" id="PS00943">
    <property type="entry name" value="UBIA"/>
    <property type="match status" value="1"/>
</dbReference>
<dbReference type="HAMAP" id="MF_00154">
    <property type="entry name" value="CyoE_CtaB"/>
    <property type="match status" value="1"/>
</dbReference>
<keyword evidence="15" id="KW-1185">Reference proteome</keyword>
<evidence type="ECO:0000313" key="18">
    <source>
        <dbReference type="RefSeq" id="XP_011505977.1"/>
    </source>
</evidence>
<comment type="similarity">
    <text evidence="12">Belongs to the ubiA prenyltransferase family.</text>
</comment>
<dbReference type="InterPro" id="IPR000537">
    <property type="entry name" value="UbiA_prenyltransferase"/>
</dbReference>
<evidence type="ECO:0000256" key="7">
    <source>
        <dbReference type="ARBA" id="ARBA00023128"/>
    </source>
</evidence>
<evidence type="ECO:0000256" key="11">
    <source>
        <dbReference type="ARBA" id="ARBA00047690"/>
    </source>
</evidence>
<dbReference type="GeneID" id="105368619"/>
<keyword evidence="3 12" id="KW-0808">Transferase</keyword>
<evidence type="ECO:0000256" key="3">
    <source>
        <dbReference type="ARBA" id="ARBA00022679"/>
    </source>
</evidence>
<dbReference type="RefSeq" id="XP_011505976.1">
    <property type="nucleotide sequence ID" value="XM_011507674.1"/>
</dbReference>
<dbReference type="RefSeq" id="XP_011505977.1">
    <property type="nucleotide sequence ID" value="XM_011507675.1"/>
</dbReference>
<dbReference type="InterPro" id="IPR006369">
    <property type="entry name" value="Protohaem_IX_farnesylTrfase"/>
</dbReference>
<keyword evidence="9 12" id="KW-0472">Membrane</keyword>
<dbReference type="InterPro" id="IPR030470">
    <property type="entry name" value="UbiA_prenylTrfase_CS"/>
</dbReference>
<evidence type="ECO:0000313" key="15">
    <source>
        <dbReference type="Proteomes" id="UP000695007"/>
    </source>
</evidence>
<keyword evidence="5" id="KW-0809">Transit peptide</keyword>
<evidence type="ECO:0000313" key="17">
    <source>
        <dbReference type="RefSeq" id="XP_011505976.1"/>
    </source>
</evidence>
<dbReference type="GO" id="GO:0031966">
    <property type="term" value="C:mitochondrial membrane"/>
    <property type="evidence" value="ECO:0007669"/>
    <property type="project" value="UniProtKB-SubCell"/>
</dbReference>
<dbReference type="RefSeq" id="XP_011505975.1">
    <property type="nucleotide sequence ID" value="XM_011507673.1"/>
</dbReference>
<keyword evidence="4 14" id="KW-0812">Transmembrane</keyword>
<organism evidence="15 18">
    <name type="scientific">Ceratosolen solmsi marchali</name>
    <dbReference type="NCBI Taxonomy" id="326594"/>
    <lineage>
        <taxon>Eukaryota</taxon>
        <taxon>Metazoa</taxon>
        <taxon>Ecdysozoa</taxon>
        <taxon>Arthropoda</taxon>
        <taxon>Hexapoda</taxon>
        <taxon>Insecta</taxon>
        <taxon>Pterygota</taxon>
        <taxon>Neoptera</taxon>
        <taxon>Endopterygota</taxon>
        <taxon>Hymenoptera</taxon>
        <taxon>Apocrita</taxon>
        <taxon>Proctotrupomorpha</taxon>
        <taxon>Chalcidoidea</taxon>
        <taxon>Agaonidae</taxon>
        <taxon>Agaoninae</taxon>
        <taxon>Ceratosolen</taxon>
    </lineage>
</organism>
<feature type="transmembrane region" description="Helical" evidence="14">
    <location>
        <begin position="204"/>
        <end position="223"/>
    </location>
</feature>
<comment type="catalytic activity">
    <reaction evidence="11">
        <text>heme b + (2E,6E)-farnesyl diphosphate + H2O = Fe(II)-heme o + diphosphate</text>
        <dbReference type="Rhea" id="RHEA:28070"/>
        <dbReference type="ChEBI" id="CHEBI:15377"/>
        <dbReference type="ChEBI" id="CHEBI:33019"/>
        <dbReference type="ChEBI" id="CHEBI:60344"/>
        <dbReference type="ChEBI" id="CHEBI:60530"/>
        <dbReference type="ChEBI" id="CHEBI:175763"/>
        <dbReference type="EC" id="2.5.1.141"/>
    </reaction>
</comment>
<feature type="transmembrane region" description="Helical" evidence="14">
    <location>
        <begin position="235"/>
        <end position="260"/>
    </location>
</feature>
<dbReference type="PIRSF" id="PIRSF001773">
    <property type="entry name" value="COX10"/>
    <property type="match status" value="1"/>
</dbReference>
<gene>
    <name evidence="16 17 18" type="primary">LOC105368619</name>
</gene>
<evidence type="ECO:0000256" key="1">
    <source>
        <dbReference type="ARBA" id="ARBA00004225"/>
    </source>
</evidence>
<evidence type="ECO:0000256" key="4">
    <source>
        <dbReference type="ARBA" id="ARBA00022692"/>
    </source>
</evidence>
<dbReference type="Gene3D" id="1.10.357.140">
    <property type="entry name" value="UbiA prenyltransferase"/>
    <property type="match status" value="1"/>
</dbReference>
<feature type="region of interest" description="Disordered" evidence="13">
    <location>
        <begin position="28"/>
        <end position="53"/>
    </location>
</feature>
<dbReference type="AlphaFoldDB" id="A0AAJ7E304"/>
<feature type="transmembrane region" description="Helical" evidence="14">
    <location>
        <begin position="266"/>
        <end position="285"/>
    </location>
</feature>
<dbReference type="GO" id="GO:0006784">
    <property type="term" value="P:heme A biosynthetic process"/>
    <property type="evidence" value="ECO:0007669"/>
    <property type="project" value="TreeGrafter"/>
</dbReference>
<evidence type="ECO:0000256" key="6">
    <source>
        <dbReference type="ARBA" id="ARBA00022989"/>
    </source>
</evidence>
<feature type="transmembrane region" description="Helical" evidence="14">
    <location>
        <begin position="116"/>
        <end position="133"/>
    </location>
</feature>
<dbReference type="PANTHER" id="PTHR43448">
    <property type="entry name" value="PROTOHEME IX FARNESYLTRANSFERASE, MITOCHONDRIAL"/>
    <property type="match status" value="1"/>
</dbReference>